<dbReference type="AlphaFoldDB" id="A0A369AWG7"/>
<sequence length="344" mass="38348">MRIDQNLAFMLQFENVAWFEDGQVKILDRRIYPREISYVVCQSYEEVIKAIQDMVTQSGGPYSAAGMGMVLACFEAQDLSKEEMISWMETAAKKIANARPTTSTRMKKIVDDAVAIMKESVWSTNKELLEIMQQYAIDEATARYSSVKEVGSRLADLIPKDGVVMTQCFADAVIGFIIERLKETGNTGVSFITPETRPFLQGARLTASVIQDMGFEVHVITDNMPAYIMKEKKVDVVTSAADMITMDGYVVNKVGTMSLALLANYYGIPYYCTGTPNLKHETIETVKIEERDPSEVMELLGTKVTMEGVKAYYPAFDITPPSLVSGVVTNKGVYSAFDLKSYFN</sequence>
<dbReference type="PANTHER" id="PTHR43475:SF1">
    <property type="entry name" value="METHYLTHIORIBOSE-1-PHOSPHATE ISOMERASE"/>
    <property type="match status" value="1"/>
</dbReference>
<protein>
    <submittedName>
        <fullName evidence="2">S-methyl-5-thioribose-1-phosphate isomerase</fullName>
    </submittedName>
</protein>
<organism evidence="2 3">
    <name type="scientific">Vagococcus fluvialis</name>
    <dbReference type="NCBI Taxonomy" id="2738"/>
    <lineage>
        <taxon>Bacteria</taxon>
        <taxon>Bacillati</taxon>
        <taxon>Bacillota</taxon>
        <taxon>Bacilli</taxon>
        <taxon>Lactobacillales</taxon>
        <taxon>Enterococcaceae</taxon>
        <taxon>Vagococcus</taxon>
    </lineage>
</organism>
<dbReference type="InterPro" id="IPR037171">
    <property type="entry name" value="NagB/RpiA_transferase-like"/>
</dbReference>
<gene>
    <name evidence="2" type="ORF">CBF32_09610</name>
</gene>
<dbReference type="RefSeq" id="WP_086342254.1">
    <property type="nucleotide sequence ID" value="NZ_CP081470.1"/>
</dbReference>
<evidence type="ECO:0000256" key="1">
    <source>
        <dbReference type="ARBA" id="ARBA00009117"/>
    </source>
</evidence>
<dbReference type="Proteomes" id="UP000288197">
    <property type="component" value="Unassembled WGS sequence"/>
</dbReference>
<dbReference type="GO" id="GO:0046523">
    <property type="term" value="F:S-methyl-5-thioribose-1-phosphate isomerase activity"/>
    <property type="evidence" value="ECO:0007669"/>
    <property type="project" value="TreeGrafter"/>
</dbReference>
<dbReference type="InterPro" id="IPR042529">
    <property type="entry name" value="IF_2B-like_C"/>
</dbReference>
<keyword evidence="2" id="KW-0413">Isomerase</keyword>
<dbReference type="GeneID" id="63146847"/>
<comment type="caution">
    <text evidence="2">The sequence shown here is derived from an EMBL/GenBank/DDBJ whole genome shotgun (WGS) entry which is preliminary data.</text>
</comment>
<dbReference type="InterPro" id="IPR027363">
    <property type="entry name" value="M1Pi_N"/>
</dbReference>
<evidence type="ECO:0000313" key="3">
    <source>
        <dbReference type="Proteomes" id="UP000288197"/>
    </source>
</evidence>
<comment type="similarity">
    <text evidence="1">Belongs to the eIF-2B alpha/beta/delta subunits family. MtnA subfamily.</text>
</comment>
<dbReference type="OrthoDB" id="9803436at2"/>
<dbReference type="Gene3D" id="1.20.120.420">
    <property type="entry name" value="translation initiation factor eif-2b, domain 1"/>
    <property type="match status" value="1"/>
</dbReference>
<reference evidence="2 3" key="1">
    <citation type="submission" date="2017-05" db="EMBL/GenBank/DDBJ databases">
        <title>Vagococcus spp. assemblies.</title>
        <authorList>
            <person name="Gulvik C.A."/>
        </authorList>
    </citation>
    <scope>NUCLEOTIDE SEQUENCE [LARGE SCALE GENOMIC DNA]</scope>
    <source>
        <strain evidence="2 3">NCFB 2497</strain>
    </source>
</reference>
<dbReference type="InterPro" id="IPR000649">
    <property type="entry name" value="IF-2B-related"/>
</dbReference>
<proteinExistence type="inferred from homology"/>
<dbReference type="SUPFAM" id="SSF100950">
    <property type="entry name" value="NagB/RpiA/CoA transferase-like"/>
    <property type="match status" value="1"/>
</dbReference>
<name>A0A369AWG7_9ENTE</name>
<dbReference type="Gene3D" id="3.40.50.10470">
    <property type="entry name" value="Translation initiation factor eif-2b, domain 2"/>
    <property type="match status" value="1"/>
</dbReference>
<dbReference type="PANTHER" id="PTHR43475">
    <property type="entry name" value="METHYLTHIORIBOSE-1-PHOSPHATE ISOMERASE"/>
    <property type="match status" value="1"/>
</dbReference>
<dbReference type="NCBIfam" id="NF004326">
    <property type="entry name" value="PRK05720.1"/>
    <property type="match status" value="1"/>
</dbReference>
<accession>A0A369AWG7</accession>
<keyword evidence="3" id="KW-1185">Reference proteome</keyword>
<dbReference type="Pfam" id="PF01008">
    <property type="entry name" value="IF-2B"/>
    <property type="match status" value="1"/>
</dbReference>
<dbReference type="EMBL" id="NGJX01000009">
    <property type="protein sequence ID" value="RSU01106.1"/>
    <property type="molecule type" value="Genomic_DNA"/>
</dbReference>
<evidence type="ECO:0000313" key="2">
    <source>
        <dbReference type="EMBL" id="RSU01106.1"/>
    </source>
</evidence>
<dbReference type="GO" id="GO:0019509">
    <property type="term" value="P:L-methionine salvage from methylthioadenosine"/>
    <property type="evidence" value="ECO:0007669"/>
    <property type="project" value="TreeGrafter"/>
</dbReference>